<evidence type="ECO:0000313" key="2">
    <source>
        <dbReference type="EMBL" id="MBD1393420.1"/>
    </source>
</evidence>
<evidence type="ECO:0000259" key="1">
    <source>
        <dbReference type="Pfam" id="PF00571"/>
    </source>
</evidence>
<dbReference type="SUPFAM" id="SSF54631">
    <property type="entry name" value="CBS-domain pair"/>
    <property type="match status" value="1"/>
</dbReference>
<sequence length="117" mass="13759">MFNNSKFIDREPVYVSLLEEMSQIREWLQKHPYMVIVDEDLEKVGIVTAKDYLNYPHHCLIDCDFTKPIVSMDQTANDVFLLMKASDNHYLPVHVNHQLIGVISLISVTEYFMQQIR</sequence>
<evidence type="ECO:0000313" key="3">
    <source>
        <dbReference type="Proteomes" id="UP000619078"/>
    </source>
</evidence>
<gene>
    <name evidence="2" type="ORF">IDJ76_09945</name>
</gene>
<name>A0A926NT02_9SPHI</name>
<comment type="caution">
    <text evidence="2">The sequence shown here is derived from an EMBL/GenBank/DDBJ whole genome shotgun (WGS) entry which is preliminary data.</text>
</comment>
<reference evidence="2" key="1">
    <citation type="submission" date="2020-09" db="EMBL/GenBank/DDBJ databases">
        <title>Novel species of Mucilaginibacter isolated from a glacier on the Tibetan Plateau.</title>
        <authorList>
            <person name="Liu Q."/>
            <person name="Xin Y.-H."/>
        </authorList>
    </citation>
    <scope>NUCLEOTIDE SEQUENCE</scope>
    <source>
        <strain evidence="2">ZB1P21</strain>
    </source>
</reference>
<dbReference type="AlphaFoldDB" id="A0A926NT02"/>
<accession>A0A926NT02</accession>
<dbReference type="Pfam" id="PF00571">
    <property type="entry name" value="CBS"/>
    <property type="match status" value="1"/>
</dbReference>
<keyword evidence="3" id="KW-1185">Reference proteome</keyword>
<dbReference type="Gene3D" id="3.10.580.10">
    <property type="entry name" value="CBS-domain"/>
    <property type="match status" value="1"/>
</dbReference>
<dbReference type="InterPro" id="IPR046342">
    <property type="entry name" value="CBS_dom_sf"/>
</dbReference>
<proteinExistence type="predicted"/>
<feature type="domain" description="CBS" evidence="1">
    <location>
        <begin position="69"/>
        <end position="112"/>
    </location>
</feature>
<dbReference type="EMBL" id="JACWMX010000003">
    <property type="protein sequence ID" value="MBD1393420.1"/>
    <property type="molecule type" value="Genomic_DNA"/>
</dbReference>
<organism evidence="2 3">
    <name type="scientific">Mucilaginibacter glaciei</name>
    <dbReference type="NCBI Taxonomy" id="2772109"/>
    <lineage>
        <taxon>Bacteria</taxon>
        <taxon>Pseudomonadati</taxon>
        <taxon>Bacteroidota</taxon>
        <taxon>Sphingobacteriia</taxon>
        <taxon>Sphingobacteriales</taxon>
        <taxon>Sphingobacteriaceae</taxon>
        <taxon>Mucilaginibacter</taxon>
    </lineage>
</organism>
<protein>
    <submittedName>
        <fullName evidence="2">CBS domain-containing protein</fullName>
    </submittedName>
</protein>
<dbReference type="Proteomes" id="UP000619078">
    <property type="component" value="Unassembled WGS sequence"/>
</dbReference>
<dbReference type="InterPro" id="IPR000644">
    <property type="entry name" value="CBS_dom"/>
</dbReference>